<dbReference type="Proteomes" id="UP000294360">
    <property type="component" value="Chromosome"/>
</dbReference>
<dbReference type="KEGG" id="mtun:MTUNDRAET4_0267"/>
<keyword evidence="3" id="KW-0808">Transferase</keyword>
<dbReference type="InterPro" id="IPR028098">
    <property type="entry name" value="Glyco_trans_4-like_N"/>
</dbReference>
<proteinExistence type="predicted"/>
<feature type="domain" description="Glycosyl transferase family 1" evidence="1">
    <location>
        <begin position="192"/>
        <end position="350"/>
    </location>
</feature>
<evidence type="ECO:0000313" key="4">
    <source>
        <dbReference type="Proteomes" id="UP000294360"/>
    </source>
</evidence>
<dbReference type="InterPro" id="IPR001296">
    <property type="entry name" value="Glyco_trans_1"/>
</dbReference>
<dbReference type="SUPFAM" id="SSF53756">
    <property type="entry name" value="UDP-Glycosyltransferase/glycogen phosphorylase"/>
    <property type="match status" value="1"/>
</dbReference>
<dbReference type="CDD" id="cd03801">
    <property type="entry name" value="GT4_PimA-like"/>
    <property type="match status" value="1"/>
</dbReference>
<dbReference type="Pfam" id="PF00534">
    <property type="entry name" value="Glycos_transf_1"/>
    <property type="match status" value="1"/>
</dbReference>
<evidence type="ECO:0000313" key="3">
    <source>
        <dbReference type="EMBL" id="VFU07160.1"/>
    </source>
</evidence>
<sequence>MDRVLTSSGKPERIVICALQTYSKIGGLQNFNRRAFQALAERAQLRGQPNPAALLSGDEPASITPIPGIEFIPVKDSLIFLSKAVWRGALEADILVLCHVRLAIIAPVVRLLRPKLPILMFVHGIEVWTRPQLPNLHYFDPWFLRAVTRIASVSAFTGATMSRVFKIPAAKFRLLPNAVDLLPQPPGPQKREGATILCVSRLSARDRKKNVNQVIRAIAKLKDLIPSLKFEIVGDGKLRAELETLAKNLGVFDKITFLGQVEDEELNAAYARATVFAMPSSKEGFGIVYLEAWLRGLPVICSSEGASSEVVSDGVDGFVVDPDDVSMIVDRLHRLLTQPELAKAMGENGLQKVRRNYLDANFRANLNAILDELVDEGTPRAPAPCDVGNA</sequence>
<dbReference type="PANTHER" id="PTHR45947">
    <property type="entry name" value="SULFOQUINOVOSYL TRANSFERASE SQD2"/>
    <property type="match status" value="1"/>
</dbReference>
<dbReference type="InterPro" id="IPR050194">
    <property type="entry name" value="Glycosyltransferase_grp1"/>
</dbReference>
<dbReference type="EMBL" id="LR536450">
    <property type="protein sequence ID" value="VFU07160.1"/>
    <property type="molecule type" value="Genomic_DNA"/>
</dbReference>
<evidence type="ECO:0000259" key="2">
    <source>
        <dbReference type="Pfam" id="PF13439"/>
    </source>
</evidence>
<feature type="domain" description="Glycosyltransferase subfamily 4-like N-terminal" evidence="2">
    <location>
        <begin position="85"/>
        <end position="181"/>
    </location>
</feature>
<dbReference type="GO" id="GO:0016758">
    <property type="term" value="F:hexosyltransferase activity"/>
    <property type="evidence" value="ECO:0007669"/>
    <property type="project" value="TreeGrafter"/>
</dbReference>
<organism evidence="3 4">
    <name type="scientific">Methylocella tundrae</name>
    <dbReference type="NCBI Taxonomy" id="227605"/>
    <lineage>
        <taxon>Bacteria</taxon>
        <taxon>Pseudomonadati</taxon>
        <taxon>Pseudomonadota</taxon>
        <taxon>Alphaproteobacteria</taxon>
        <taxon>Hyphomicrobiales</taxon>
        <taxon>Beijerinckiaceae</taxon>
        <taxon>Methylocella</taxon>
    </lineage>
</organism>
<evidence type="ECO:0000259" key="1">
    <source>
        <dbReference type="Pfam" id="PF00534"/>
    </source>
</evidence>
<dbReference type="PANTHER" id="PTHR45947:SF3">
    <property type="entry name" value="SULFOQUINOVOSYL TRANSFERASE SQD2"/>
    <property type="match status" value="1"/>
</dbReference>
<reference evidence="3 4" key="1">
    <citation type="submission" date="2019-03" db="EMBL/GenBank/DDBJ databases">
        <authorList>
            <person name="Kox A.R. M."/>
        </authorList>
    </citation>
    <scope>NUCLEOTIDE SEQUENCE [LARGE SCALE GENOMIC DNA]</scope>
    <source>
        <strain evidence="3">MTUNDRAET4 annotated genome</strain>
    </source>
</reference>
<accession>A0A4U8YWN0</accession>
<dbReference type="OrthoDB" id="9801609at2"/>
<dbReference type="Gene3D" id="3.40.50.2000">
    <property type="entry name" value="Glycogen Phosphorylase B"/>
    <property type="match status" value="2"/>
</dbReference>
<name>A0A4U8YWN0_METTU</name>
<gene>
    <name evidence="3" type="ORF">MTUNDRAET4_0267</name>
</gene>
<dbReference type="AlphaFoldDB" id="A0A4U8YWN0"/>
<protein>
    <submittedName>
        <fullName evidence="3">Glycosyltransferase involved in cell wall bisynthesis</fullName>
    </submittedName>
</protein>
<dbReference type="Pfam" id="PF13439">
    <property type="entry name" value="Glyco_transf_4"/>
    <property type="match status" value="1"/>
</dbReference>